<organism evidence="1 2">
    <name type="scientific">Purpureocillium lilacinum</name>
    <name type="common">Paecilomyces lilacinus</name>
    <dbReference type="NCBI Taxonomy" id="33203"/>
    <lineage>
        <taxon>Eukaryota</taxon>
        <taxon>Fungi</taxon>
        <taxon>Dikarya</taxon>
        <taxon>Ascomycota</taxon>
        <taxon>Pezizomycotina</taxon>
        <taxon>Sordariomycetes</taxon>
        <taxon>Hypocreomycetidae</taxon>
        <taxon>Hypocreales</taxon>
        <taxon>Ophiocordycipitaceae</taxon>
        <taxon>Purpureocillium</taxon>
    </lineage>
</organism>
<sequence length="331" mass="36536">MVILPSWLDMVHAELAQAPPFIIACLRSTHRAAPGHHEDSHHGGRGFVGQALAEQLLNDGHQVHLTDIVEPTVPPAATNRQNATCSKADLYEQPGVVLSKDLDAVYAFHGIMSAGSEDNFDLGYRVNLHSTLRLLEEIRKTCPGVRFVYASSCAAYGTQKIMIEAAVNDYNRRGHIVGFTLRFPSITVRPGKPTQAASSWMSGIIREPLQGQESVLPCPDDFKCWLCSPRTLVRNLVLCLTLPPDCMSPHVRQVLLPGITETVGSMLQALRDVGGEEAVRLVRREDATPEIKAMLDSWPYEFDISRALAIGFVPDQAFRDTVEDFARSLKQ</sequence>
<gene>
    <name evidence="1" type="ORF">ACCO45_004613</name>
</gene>
<evidence type="ECO:0000313" key="1">
    <source>
        <dbReference type="EMBL" id="KAL3959496.1"/>
    </source>
</evidence>
<proteinExistence type="predicted"/>
<accession>A0ACC4DTB3</accession>
<keyword evidence="2" id="KW-1185">Reference proteome</keyword>
<comment type="caution">
    <text evidence="1">The sequence shown here is derived from an EMBL/GenBank/DDBJ whole genome shotgun (WGS) entry which is preliminary data.</text>
</comment>
<dbReference type="EMBL" id="JBGNUJ010000004">
    <property type="protein sequence ID" value="KAL3959496.1"/>
    <property type="molecule type" value="Genomic_DNA"/>
</dbReference>
<protein>
    <submittedName>
        <fullName evidence="1">Uncharacterized protein</fullName>
    </submittedName>
</protein>
<evidence type="ECO:0000313" key="2">
    <source>
        <dbReference type="Proteomes" id="UP001638806"/>
    </source>
</evidence>
<name>A0ACC4DTB3_PURLI</name>
<dbReference type="Proteomes" id="UP001638806">
    <property type="component" value="Unassembled WGS sequence"/>
</dbReference>
<reference evidence="1" key="1">
    <citation type="submission" date="2024-12" db="EMBL/GenBank/DDBJ databases">
        <title>Comparative genomics and development of molecular markers within Purpureocillium lilacinum and among Purpureocillium species.</title>
        <authorList>
            <person name="Yeh Z.-Y."/>
            <person name="Ni N.-T."/>
            <person name="Lo P.-H."/>
            <person name="Mushyakhwo K."/>
            <person name="Lin C.-F."/>
            <person name="Nai Y.-S."/>
        </authorList>
    </citation>
    <scope>NUCLEOTIDE SEQUENCE</scope>
    <source>
        <strain evidence="1">NCHU-NPUST-175</strain>
    </source>
</reference>